<evidence type="ECO:0000313" key="3">
    <source>
        <dbReference type="EMBL" id="KAJ7643736.1"/>
    </source>
</evidence>
<organism evidence="3 4">
    <name type="scientific">Roridomyces roridus</name>
    <dbReference type="NCBI Taxonomy" id="1738132"/>
    <lineage>
        <taxon>Eukaryota</taxon>
        <taxon>Fungi</taxon>
        <taxon>Dikarya</taxon>
        <taxon>Basidiomycota</taxon>
        <taxon>Agaricomycotina</taxon>
        <taxon>Agaricomycetes</taxon>
        <taxon>Agaricomycetidae</taxon>
        <taxon>Agaricales</taxon>
        <taxon>Marasmiineae</taxon>
        <taxon>Mycenaceae</taxon>
        <taxon>Roridomyces</taxon>
    </lineage>
</organism>
<dbReference type="EMBL" id="JARKIF010000003">
    <property type="protein sequence ID" value="KAJ7643736.1"/>
    <property type="molecule type" value="Genomic_DNA"/>
</dbReference>
<gene>
    <name evidence="3" type="ORF">FB45DRAFT_281174</name>
</gene>
<feature type="transmembrane region" description="Helical" evidence="2">
    <location>
        <begin position="221"/>
        <end position="244"/>
    </location>
</feature>
<feature type="transmembrane region" description="Helical" evidence="2">
    <location>
        <begin position="50"/>
        <end position="71"/>
    </location>
</feature>
<feature type="compositionally biased region" description="Low complexity" evidence="1">
    <location>
        <begin position="311"/>
        <end position="333"/>
    </location>
</feature>
<evidence type="ECO:0000313" key="4">
    <source>
        <dbReference type="Proteomes" id="UP001221142"/>
    </source>
</evidence>
<proteinExistence type="predicted"/>
<dbReference type="AlphaFoldDB" id="A0AAD7CCE4"/>
<keyword evidence="2" id="KW-0812">Transmembrane</keyword>
<comment type="caution">
    <text evidence="3">The sequence shown here is derived from an EMBL/GenBank/DDBJ whole genome shotgun (WGS) entry which is preliminary data.</text>
</comment>
<feature type="transmembrane region" description="Helical" evidence="2">
    <location>
        <begin position="12"/>
        <end position="38"/>
    </location>
</feature>
<keyword evidence="2" id="KW-0472">Membrane</keyword>
<feature type="compositionally biased region" description="Basic and acidic residues" evidence="1">
    <location>
        <begin position="289"/>
        <end position="303"/>
    </location>
</feature>
<dbReference type="Proteomes" id="UP001221142">
    <property type="component" value="Unassembled WGS sequence"/>
</dbReference>
<feature type="transmembrane region" description="Helical" evidence="2">
    <location>
        <begin position="115"/>
        <end position="138"/>
    </location>
</feature>
<keyword evidence="4" id="KW-1185">Reference proteome</keyword>
<reference evidence="3" key="1">
    <citation type="submission" date="2023-03" db="EMBL/GenBank/DDBJ databases">
        <title>Massive genome expansion in bonnet fungi (Mycena s.s.) driven by repeated elements and novel gene families across ecological guilds.</title>
        <authorList>
            <consortium name="Lawrence Berkeley National Laboratory"/>
            <person name="Harder C.B."/>
            <person name="Miyauchi S."/>
            <person name="Viragh M."/>
            <person name="Kuo A."/>
            <person name="Thoen E."/>
            <person name="Andreopoulos B."/>
            <person name="Lu D."/>
            <person name="Skrede I."/>
            <person name="Drula E."/>
            <person name="Henrissat B."/>
            <person name="Morin E."/>
            <person name="Kohler A."/>
            <person name="Barry K."/>
            <person name="LaButti K."/>
            <person name="Morin E."/>
            <person name="Salamov A."/>
            <person name="Lipzen A."/>
            <person name="Mereny Z."/>
            <person name="Hegedus B."/>
            <person name="Baldrian P."/>
            <person name="Stursova M."/>
            <person name="Weitz H."/>
            <person name="Taylor A."/>
            <person name="Grigoriev I.V."/>
            <person name="Nagy L.G."/>
            <person name="Martin F."/>
            <person name="Kauserud H."/>
        </authorList>
    </citation>
    <scope>NUCLEOTIDE SEQUENCE</scope>
    <source>
        <strain evidence="3">9284</strain>
    </source>
</reference>
<feature type="region of interest" description="Disordered" evidence="1">
    <location>
        <begin position="267"/>
        <end position="391"/>
    </location>
</feature>
<sequence>MSALDSLSEERLWLGCLLAGTWLNLVFCTGEFLLFAYFMPQWKLKHVYQYGAYLLILNDVIGSVAVCVNFYDTVVDRVPQSETAIVVLLITTAISAVMEQSFLLHRYYTISRNRFTISFISLLVVAHFAMTLVCSTLGPARDQTFTPKLAASTLASIFCAVADVFVSCSIIWTLSGLNTMWRSTQHIVRVLCLNALTSGAVVATVTVLAGITAVVKGVDSIIFSIFFASMGRVYSLTILVNIIVRNSQRHIVNSAPMGTEPATATSIHFTHTSGPNYFSSRTPTRTRTHTHDDGEEHELEIRWEGANLTDPASPASASEIESRSEPSSSSSSSHEPEPTPSGSGPGSSHSRRISIPTSISIPGPSRARPRFTYAYPHSPGGSNRDSTSSSE</sequence>
<feature type="transmembrane region" description="Helical" evidence="2">
    <location>
        <begin position="187"/>
        <end position="215"/>
    </location>
</feature>
<protein>
    <submittedName>
        <fullName evidence="3">Uncharacterized protein</fullName>
    </submittedName>
</protein>
<keyword evidence="2" id="KW-1133">Transmembrane helix</keyword>
<feature type="transmembrane region" description="Helical" evidence="2">
    <location>
        <begin position="150"/>
        <end position="175"/>
    </location>
</feature>
<feature type="transmembrane region" description="Helical" evidence="2">
    <location>
        <begin position="83"/>
        <end position="103"/>
    </location>
</feature>
<accession>A0AAD7CCE4</accession>
<evidence type="ECO:0000256" key="2">
    <source>
        <dbReference type="SAM" id="Phobius"/>
    </source>
</evidence>
<feature type="compositionally biased region" description="Polar residues" evidence="1">
    <location>
        <begin position="267"/>
        <end position="280"/>
    </location>
</feature>
<feature type="compositionally biased region" description="Polar residues" evidence="1">
    <location>
        <begin position="380"/>
        <end position="391"/>
    </location>
</feature>
<evidence type="ECO:0000256" key="1">
    <source>
        <dbReference type="SAM" id="MobiDB-lite"/>
    </source>
</evidence>
<name>A0AAD7CCE4_9AGAR</name>
<feature type="compositionally biased region" description="Low complexity" evidence="1">
    <location>
        <begin position="340"/>
        <end position="366"/>
    </location>
</feature>